<feature type="active site" description="Proton donor/acceptor" evidence="11">
    <location>
        <position position="181"/>
    </location>
</feature>
<keyword evidence="6 11" id="KW-0573">Peptidoglycan synthesis</keyword>
<feature type="binding site" evidence="11">
    <location>
        <position position="64"/>
    </location>
    <ligand>
        <name>substrate</name>
    </ligand>
</feature>
<dbReference type="InterPro" id="IPR017853">
    <property type="entry name" value="GH"/>
</dbReference>
<evidence type="ECO:0000256" key="1">
    <source>
        <dbReference type="ARBA" id="ARBA00001231"/>
    </source>
</evidence>
<dbReference type="SUPFAM" id="SSF51445">
    <property type="entry name" value="(Trans)glycosidases"/>
    <property type="match status" value="1"/>
</dbReference>
<evidence type="ECO:0000256" key="8">
    <source>
        <dbReference type="ARBA" id="ARBA00023306"/>
    </source>
</evidence>
<comment type="subcellular location">
    <subcellularLocation>
        <location evidence="11">Cytoplasm</location>
    </subcellularLocation>
</comment>
<name>A0A450SLY3_9GAMM</name>
<accession>A0A450SLY3</accession>
<dbReference type="NCBIfam" id="NF003740">
    <property type="entry name" value="PRK05337.1"/>
    <property type="match status" value="1"/>
</dbReference>
<comment type="catalytic activity">
    <reaction evidence="1 11">
        <text>Hydrolysis of terminal non-reducing N-acetyl-D-hexosamine residues in N-acetyl-beta-D-hexosaminides.</text>
        <dbReference type="EC" id="3.2.1.52"/>
    </reaction>
</comment>
<evidence type="ECO:0000259" key="12">
    <source>
        <dbReference type="Pfam" id="PF00933"/>
    </source>
</evidence>
<proteinExistence type="inferred from homology"/>
<dbReference type="GO" id="GO:0008360">
    <property type="term" value="P:regulation of cell shape"/>
    <property type="evidence" value="ECO:0007669"/>
    <property type="project" value="UniProtKB-KW"/>
</dbReference>
<evidence type="ECO:0000256" key="6">
    <source>
        <dbReference type="ARBA" id="ARBA00022984"/>
    </source>
</evidence>
<gene>
    <name evidence="11" type="primary">nagZ</name>
    <name evidence="13" type="ORF">BECKDK2373B_GA0170837_10487</name>
</gene>
<dbReference type="GO" id="GO:0071555">
    <property type="term" value="P:cell wall organization"/>
    <property type="evidence" value="ECO:0007669"/>
    <property type="project" value="UniProtKB-KW"/>
</dbReference>
<keyword evidence="8 11" id="KW-0131">Cell cycle</keyword>
<dbReference type="GO" id="GO:0004563">
    <property type="term" value="F:beta-N-acetylhexosaminidase activity"/>
    <property type="evidence" value="ECO:0007669"/>
    <property type="project" value="UniProtKB-UniRule"/>
</dbReference>
<evidence type="ECO:0000256" key="2">
    <source>
        <dbReference type="ARBA" id="ARBA00022490"/>
    </source>
</evidence>
<sequence>MSLGPIMFDLEGPKLLPEERDLLSHPLAGGIILFSRNYQNPEQLSALVRDIHGVREPQPLVAVDQEGGSVQRFRESFTALPAAMRFGEIFDRDPARARALAEQCGWLMAVELRAHDVDFSFAPVLDLGRGRSKVIGSRAFHRDPEVVSRLGAAFMRGMKEAGMASVGKHFPGHGTVEADSHVDVPVDARTRESIFSRDLAPFERMIQSGLPAIMPAHVIYPEVDNRPAGFSPIWLQSILRRQLGFQGAIFSDDVTMAGAAWGGNSTGRAKSALAAGCDMVLVCNNRRGVEEILRGLGEYHHPASALRLARLHGHGKFRREALLAREDYQRVAATVRDLEPEPELDLHDDGPA</sequence>
<dbReference type="PANTHER" id="PTHR30480">
    <property type="entry name" value="BETA-HEXOSAMINIDASE-RELATED"/>
    <property type="match status" value="1"/>
</dbReference>
<dbReference type="GO" id="GO:0051301">
    <property type="term" value="P:cell division"/>
    <property type="evidence" value="ECO:0007669"/>
    <property type="project" value="UniProtKB-KW"/>
</dbReference>
<reference evidence="13" key="1">
    <citation type="submission" date="2019-02" db="EMBL/GenBank/DDBJ databases">
        <authorList>
            <person name="Gruber-Vodicka R. H."/>
            <person name="Seah K. B. B."/>
        </authorList>
    </citation>
    <scope>NUCLEOTIDE SEQUENCE</scope>
    <source>
        <strain evidence="13">BECK_DK47</strain>
    </source>
</reference>
<dbReference type="EMBL" id="CAADEX010000048">
    <property type="protein sequence ID" value="VFJ54673.1"/>
    <property type="molecule type" value="Genomic_DNA"/>
</dbReference>
<dbReference type="GO" id="GO:0005737">
    <property type="term" value="C:cytoplasm"/>
    <property type="evidence" value="ECO:0007669"/>
    <property type="project" value="UniProtKB-SubCell"/>
</dbReference>
<evidence type="ECO:0000256" key="9">
    <source>
        <dbReference type="ARBA" id="ARBA00023316"/>
    </source>
</evidence>
<keyword evidence="5 11" id="KW-0133">Cell shape</keyword>
<feature type="active site" description="Nucleophile" evidence="11">
    <location>
        <position position="252"/>
    </location>
</feature>
<evidence type="ECO:0000256" key="3">
    <source>
        <dbReference type="ARBA" id="ARBA00022618"/>
    </source>
</evidence>
<dbReference type="InterPro" id="IPR022956">
    <property type="entry name" value="Beta_hexosaminidase_bac"/>
</dbReference>
<evidence type="ECO:0000256" key="10">
    <source>
        <dbReference type="ARBA" id="ARBA00037880"/>
    </source>
</evidence>
<dbReference type="InterPro" id="IPR050226">
    <property type="entry name" value="NagZ_Beta-hexosaminidase"/>
</dbReference>
<dbReference type="UniPathway" id="UPA00544"/>
<dbReference type="Gene3D" id="3.20.20.300">
    <property type="entry name" value="Glycoside hydrolase, family 3, N-terminal domain"/>
    <property type="match status" value="1"/>
</dbReference>
<organism evidence="13">
    <name type="scientific">Candidatus Kentrum sp. DK</name>
    <dbReference type="NCBI Taxonomy" id="2126562"/>
    <lineage>
        <taxon>Bacteria</taxon>
        <taxon>Pseudomonadati</taxon>
        <taxon>Pseudomonadota</taxon>
        <taxon>Gammaproteobacteria</taxon>
        <taxon>Candidatus Kentrum</taxon>
    </lineage>
</organism>
<keyword evidence="4 11" id="KW-0378">Hydrolase</keyword>
<feature type="binding site" evidence="11">
    <location>
        <position position="72"/>
    </location>
    <ligand>
        <name>substrate</name>
    </ligand>
</feature>
<comment type="pathway">
    <text evidence="10 11">Cell wall biogenesis; peptidoglycan recycling.</text>
</comment>
<dbReference type="HAMAP" id="MF_00364">
    <property type="entry name" value="NagZ"/>
    <property type="match status" value="1"/>
</dbReference>
<feature type="binding site" evidence="11">
    <location>
        <begin position="168"/>
        <end position="169"/>
    </location>
    <ligand>
        <name>substrate</name>
    </ligand>
</feature>
<evidence type="ECO:0000256" key="11">
    <source>
        <dbReference type="HAMAP-Rule" id="MF_00364"/>
    </source>
</evidence>
<keyword evidence="2 11" id="KW-0963">Cytoplasm</keyword>
<evidence type="ECO:0000256" key="4">
    <source>
        <dbReference type="ARBA" id="ARBA00022801"/>
    </source>
</evidence>
<dbReference type="FunFam" id="3.20.20.300:FF:000001">
    <property type="entry name" value="Beta-hexosaminidase"/>
    <property type="match status" value="1"/>
</dbReference>
<keyword evidence="3 11" id="KW-0132">Cell division</keyword>
<evidence type="ECO:0000313" key="13">
    <source>
        <dbReference type="EMBL" id="VFJ54673.1"/>
    </source>
</evidence>
<keyword evidence="7 11" id="KW-0326">Glycosidase</keyword>
<keyword evidence="9 11" id="KW-0961">Cell wall biogenesis/degradation</keyword>
<comment type="function">
    <text evidence="11">Plays a role in peptidoglycan recycling by cleaving the terminal beta-1,4-linked N-acetylglucosamine (GlcNAc) from peptide-linked peptidoglycan fragments, giving rise to free GlcNAc, anhydro-N-acetylmuramic acid and anhydro-N-acetylmuramic acid-linked peptides.</text>
</comment>
<dbReference type="AlphaFoldDB" id="A0A450SLY3"/>
<dbReference type="GO" id="GO:0009252">
    <property type="term" value="P:peptidoglycan biosynthetic process"/>
    <property type="evidence" value="ECO:0007669"/>
    <property type="project" value="UniProtKB-KW"/>
</dbReference>
<dbReference type="InterPro" id="IPR036962">
    <property type="entry name" value="Glyco_hydro_3_N_sf"/>
</dbReference>
<feature type="domain" description="Glycoside hydrolase family 3 N-terminal" evidence="12">
    <location>
        <begin position="17"/>
        <end position="291"/>
    </location>
</feature>
<dbReference type="EC" id="3.2.1.52" evidence="11"/>
<dbReference type="Pfam" id="PF00933">
    <property type="entry name" value="Glyco_hydro_3"/>
    <property type="match status" value="1"/>
</dbReference>
<evidence type="ECO:0000256" key="5">
    <source>
        <dbReference type="ARBA" id="ARBA00022960"/>
    </source>
</evidence>
<feature type="binding site" evidence="11">
    <location>
        <position position="138"/>
    </location>
    <ligand>
        <name>substrate</name>
    </ligand>
</feature>
<dbReference type="GO" id="GO:0005975">
    <property type="term" value="P:carbohydrate metabolic process"/>
    <property type="evidence" value="ECO:0007669"/>
    <property type="project" value="InterPro"/>
</dbReference>
<feature type="site" description="Important for catalytic activity" evidence="11">
    <location>
        <position position="179"/>
    </location>
</feature>
<protein>
    <recommendedName>
        <fullName evidence="11">Beta-hexosaminidase</fullName>
        <ecNumber evidence="11">3.2.1.52</ecNumber>
    </recommendedName>
    <alternativeName>
        <fullName evidence="11">Beta-N-acetylhexosaminidase</fullName>
    </alternativeName>
    <alternativeName>
        <fullName evidence="11">N-acetyl-beta-glucosaminidase</fullName>
    </alternativeName>
</protein>
<comment type="similarity">
    <text evidence="11">Belongs to the glycosyl hydrolase 3 family. NagZ subfamily.</text>
</comment>
<dbReference type="PANTHER" id="PTHR30480:SF13">
    <property type="entry name" value="BETA-HEXOSAMINIDASE"/>
    <property type="match status" value="1"/>
</dbReference>
<dbReference type="InterPro" id="IPR001764">
    <property type="entry name" value="Glyco_hydro_3_N"/>
</dbReference>
<evidence type="ECO:0000256" key="7">
    <source>
        <dbReference type="ARBA" id="ARBA00023295"/>
    </source>
</evidence>
<dbReference type="GO" id="GO:0009254">
    <property type="term" value="P:peptidoglycan turnover"/>
    <property type="evidence" value="ECO:0007669"/>
    <property type="project" value="UniProtKB-UniRule"/>
</dbReference>